<keyword evidence="10" id="KW-0472">Membrane</keyword>
<evidence type="ECO:0000313" key="13">
    <source>
        <dbReference type="EMBL" id="MFC7217142.1"/>
    </source>
</evidence>
<dbReference type="InterPro" id="IPR012338">
    <property type="entry name" value="Beta-lactam/transpept-like"/>
</dbReference>
<dbReference type="InterPro" id="IPR023346">
    <property type="entry name" value="Lysozyme-like_dom_sf"/>
</dbReference>
<dbReference type="PANTHER" id="PTHR32282">
    <property type="entry name" value="BINDING PROTEIN TRANSPEPTIDASE, PUTATIVE-RELATED"/>
    <property type="match status" value="1"/>
</dbReference>
<evidence type="ECO:0000256" key="7">
    <source>
        <dbReference type="ARBA" id="ARBA00034000"/>
    </source>
</evidence>
<keyword evidence="14" id="KW-1185">Reference proteome</keyword>
<dbReference type="Gene3D" id="3.40.710.10">
    <property type="entry name" value="DD-peptidase/beta-lactamase superfamily"/>
    <property type="match status" value="1"/>
</dbReference>
<dbReference type="InterPro" id="IPR050396">
    <property type="entry name" value="Glycosyltr_51/Transpeptidase"/>
</dbReference>
<evidence type="ECO:0000256" key="2">
    <source>
        <dbReference type="ARBA" id="ARBA00022670"/>
    </source>
</evidence>
<evidence type="ECO:0000256" key="10">
    <source>
        <dbReference type="SAM" id="Phobius"/>
    </source>
</evidence>
<feature type="region of interest" description="Disordered" evidence="9">
    <location>
        <begin position="1"/>
        <end position="104"/>
    </location>
</feature>
<feature type="compositionally biased region" description="Low complexity" evidence="9">
    <location>
        <begin position="853"/>
        <end position="878"/>
    </location>
</feature>
<comment type="catalytic activity">
    <reaction evidence="7">
        <text>Preferential cleavage: (Ac)2-L-Lys-D-Ala-|-D-Ala. Also transpeptidation of peptidyl-alanyl moieties that are N-acyl substituents of D-alanine.</text>
        <dbReference type="EC" id="3.4.16.4"/>
    </reaction>
</comment>
<evidence type="ECO:0000256" key="9">
    <source>
        <dbReference type="SAM" id="MobiDB-lite"/>
    </source>
</evidence>
<dbReference type="RefSeq" id="WP_386411586.1">
    <property type="nucleotide sequence ID" value="NZ_JBHSZO010000003.1"/>
</dbReference>
<proteinExistence type="predicted"/>
<feature type="compositionally biased region" description="Low complexity" evidence="9">
    <location>
        <begin position="31"/>
        <end position="47"/>
    </location>
</feature>
<feature type="domain" description="Penicillin-binding protein transpeptidase" evidence="11">
    <location>
        <begin position="464"/>
        <end position="732"/>
    </location>
</feature>
<keyword evidence="4 13" id="KW-0808">Transferase</keyword>
<keyword evidence="1" id="KW-0121">Carboxypeptidase</keyword>
<evidence type="ECO:0000313" key="14">
    <source>
        <dbReference type="Proteomes" id="UP001596413"/>
    </source>
</evidence>
<dbReference type="Proteomes" id="UP001596413">
    <property type="component" value="Unassembled WGS sequence"/>
</dbReference>
<accession>A0ABW2GBJ0</accession>
<keyword evidence="2" id="KW-0645">Protease</keyword>
<name>A0ABW2GBJ0_9ACTN</name>
<evidence type="ECO:0000259" key="12">
    <source>
        <dbReference type="Pfam" id="PF00912"/>
    </source>
</evidence>
<dbReference type="Pfam" id="PF00905">
    <property type="entry name" value="Transpeptidase"/>
    <property type="match status" value="1"/>
</dbReference>
<reference evidence="14" key="1">
    <citation type="journal article" date="2019" name="Int. J. Syst. Evol. Microbiol.">
        <title>The Global Catalogue of Microorganisms (GCM) 10K type strain sequencing project: providing services to taxonomists for standard genome sequencing and annotation.</title>
        <authorList>
            <consortium name="The Broad Institute Genomics Platform"/>
            <consortium name="The Broad Institute Genome Sequencing Center for Infectious Disease"/>
            <person name="Wu L."/>
            <person name="Ma J."/>
        </authorList>
    </citation>
    <scope>NUCLEOTIDE SEQUENCE [LARGE SCALE GENOMIC DNA]</scope>
    <source>
        <strain evidence="14">CGMCC 1.13681</strain>
    </source>
</reference>
<feature type="compositionally biased region" description="Gly residues" evidence="9">
    <location>
        <begin position="69"/>
        <end position="85"/>
    </location>
</feature>
<comment type="caution">
    <text evidence="13">The sequence shown here is derived from an EMBL/GenBank/DDBJ whole genome shotgun (WGS) entry which is preliminary data.</text>
</comment>
<dbReference type="SUPFAM" id="SSF53955">
    <property type="entry name" value="Lysozyme-like"/>
    <property type="match status" value="1"/>
</dbReference>
<dbReference type="EMBL" id="JBHSZO010000003">
    <property type="protein sequence ID" value="MFC7217142.1"/>
    <property type="molecule type" value="Genomic_DNA"/>
</dbReference>
<feature type="compositionally biased region" description="Low complexity" evidence="9">
    <location>
        <begin position="59"/>
        <end position="68"/>
    </location>
</feature>
<dbReference type="PANTHER" id="PTHR32282:SF34">
    <property type="entry name" value="PENICILLIN-BINDING PROTEIN 1A"/>
    <property type="match status" value="1"/>
</dbReference>
<keyword evidence="10" id="KW-1133">Transmembrane helix</keyword>
<feature type="compositionally biased region" description="Gly residues" evidence="9">
    <location>
        <begin position="903"/>
        <end position="919"/>
    </location>
</feature>
<feature type="compositionally biased region" description="Basic and acidic residues" evidence="9">
    <location>
        <begin position="810"/>
        <end position="835"/>
    </location>
</feature>
<dbReference type="EC" id="2.4.-.-" evidence="13"/>
<feature type="compositionally biased region" description="Low complexity" evidence="9">
    <location>
        <begin position="888"/>
        <end position="902"/>
    </location>
</feature>
<keyword evidence="10" id="KW-0812">Transmembrane</keyword>
<sequence>MSEHRRKPPNGGRAGGGGGRRRAPSGGGYGSAAAGGEYGGRAAARRTAGGGGGGRRRAPSGPDGYTGSRSGGYGGGGGRSGGGGYGDDDYGRGSRRRYQPPAKKRFIDYPRSDRDGLKRWLPSWKQVLGMCVLGTACLIGLVGIGLSMVVVPDIAKTASAQSNVYYWSDGTQLGTSQSEYNRQIVELGAISADMQNAVITAENATFYEDSGIDPKGMARAVFNMAKGDSIQGGSTITQQYVKNAQLDNQAQTLKRKAQELLISVRVGATESKETILAGYLNTANYGRGAYGIQAAAQTYFGIDASKLNPHQSAFLASLLNGPGLFDPQAYGADKARNTERATERTQWILKRMTEVKVKGSYPLTPAEAAKYKGLPKMKKYIPGAGLSGQLGYMAEMAKAEAITKLKEQGVSEDQFNRGGYEIHTTFDKKRVDDLKKAVEEAEKKHLNPKKRSEDKYLQVGGASVDAKTGRVLAIYGGPGFENGWYLNNARNGNTPVGSTWKPFTLAAAMEYGTYKTDGEGISPESVYSGANDLLIRKNNGDTVPGPPENDPFRQRNEGRASYREITLDKAMQKSVNSTYVQLGWDIGHKTVEKVTNGLGLPGVGKYSEHNASWFLGTSTPDAVTMASAYTTFTQGGEHRAAYSVTQVKKSGAALPGFDKPKPKQVISENVANNVTKVLNNVVKTGTASKMTSEFGWDPNRPAAGKTGTTDGNASAWFVGYTPQLSTSIVLSRPLNDDIRKKDPAILEQLSKDFPSHLSMRGVAGDPSVHGGDLPTEIWTNYMEHALKGTKIEPFAPALPIDNKIYGGGAKKPEPKPVQTPEDKKPEPSERPKPGKSDGGGGTCPDPLDPACWGTTTTGQDGGDTTTTTDGGTLGGITPTPTPDPTPTAPDGGLTSTGGDTTTTGGGGNGSNKGGLFGGG</sequence>
<gene>
    <name evidence="13" type="ORF">ACFQLX_02985</name>
</gene>
<keyword evidence="6" id="KW-0511">Multifunctional enzyme</keyword>
<evidence type="ECO:0000256" key="6">
    <source>
        <dbReference type="ARBA" id="ARBA00023268"/>
    </source>
</evidence>
<keyword evidence="3 13" id="KW-0328">Glycosyltransferase</keyword>
<protein>
    <submittedName>
        <fullName evidence="13">Transglycosylase domain-containing protein</fullName>
        <ecNumber evidence="13">2.4.-.-</ecNumber>
    </submittedName>
</protein>
<dbReference type="SUPFAM" id="SSF56601">
    <property type="entry name" value="beta-lactamase/transpeptidase-like"/>
    <property type="match status" value="1"/>
</dbReference>
<comment type="catalytic activity">
    <reaction evidence="8">
        <text>[GlcNAc-(1-&gt;4)-Mur2Ac(oyl-L-Ala-gamma-D-Glu-L-Lys-D-Ala-D-Ala)](n)-di-trans,octa-cis-undecaprenyl diphosphate + beta-D-GlcNAc-(1-&gt;4)-Mur2Ac(oyl-L-Ala-gamma-D-Glu-L-Lys-D-Ala-D-Ala)-di-trans,octa-cis-undecaprenyl diphosphate = [GlcNAc-(1-&gt;4)-Mur2Ac(oyl-L-Ala-gamma-D-Glu-L-Lys-D-Ala-D-Ala)](n+1)-di-trans,octa-cis-undecaprenyl diphosphate + di-trans,octa-cis-undecaprenyl diphosphate + H(+)</text>
        <dbReference type="Rhea" id="RHEA:23708"/>
        <dbReference type="Rhea" id="RHEA-COMP:9602"/>
        <dbReference type="Rhea" id="RHEA-COMP:9603"/>
        <dbReference type="ChEBI" id="CHEBI:15378"/>
        <dbReference type="ChEBI" id="CHEBI:58405"/>
        <dbReference type="ChEBI" id="CHEBI:60033"/>
        <dbReference type="ChEBI" id="CHEBI:78435"/>
        <dbReference type="EC" id="2.4.99.28"/>
    </reaction>
</comment>
<dbReference type="Gene3D" id="1.10.3810.10">
    <property type="entry name" value="Biosynthetic peptidoglycan transglycosylase-like"/>
    <property type="match status" value="1"/>
</dbReference>
<dbReference type="InterPro" id="IPR036950">
    <property type="entry name" value="PBP_transglycosylase"/>
</dbReference>
<evidence type="ECO:0000256" key="4">
    <source>
        <dbReference type="ARBA" id="ARBA00022679"/>
    </source>
</evidence>
<keyword evidence="5" id="KW-0378">Hydrolase</keyword>
<dbReference type="Pfam" id="PF00912">
    <property type="entry name" value="Transgly"/>
    <property type="match status" value="1"/>
</dbReference>
<feature type="region of interest" description="Disordered" evidence="9">
    <location>
        <begin position="803"/>
        <end position="919"/>
    </location>
</feature>
<dbReference type="InterPro" id="IPR001264">
    <property type="entry name" value="Glyco_trans_51"/>
</dbReference>
<evidence type="ECO:0000256" key="5">
    <source>
        <dbReference type="ARBA" id="ARBA00022801"/>
    </source>
</evidence>
<evidence type="ECO:0000256" key="3">
    <source>
        <dbReference type="ARBA" id="ARBA00022676"/>
    </source>
</evidence>
<organism evidence="13 14">
    <name type="scientific">Streptomyces polyrhachis</name>
    <dbReference type="NCBI Taxonomy" id="1282885"/>
    <lineage>
        <taxon>Bacteria</taxon>
        <taxon>Bacillati</taxon>
        <taxon>Actinomycetota</taxon>
        <taxon>Actinomycetes</taxon>
        <taxon>Kitasatosporales</taxon>
        <taxon>Streptomycetaceae</taxon>
        <taxon>Streptomyces</taxon>
    </lineage>
</organism>
<dbReference type="InterPro" id="IPR001460">
    <property type="entry name" value="PCN-bd_Tpept"/>
</dbReference>
<evidence type="ECO:0000259" key="11">
    <source>
        <dbReference type="Pfam" id="PF00905"/>
    </source>
</evidence>
<feature type="domain" description="Glycosyl transferase family 51" evidence="12">
    <location>
        <begin position="170"/>
        <end position="352"/>
    </location>
</feature>
<feature type="compositionally biased region" description="Basic residues" evidence="9">
    <location>
        <begin position="93"/>
        <end position="104"/>
    </location>
</feature>
<evidence type="ECO:0000256" key="1">
    <source>
        <dbReference type="ARBA" id="ARBA00022645"/>
    </source>
</evidence>
<dbReference type="GO" id="GO:0016757">
    <property type="term" value="F:glycosyltransferase activity"/>
    <property type="evidence" value="ECO:0007669"/>
    <property type="project" value="UniProtKB-KW"/>
</dbReference>
<feature type="transmembrane region" description="Helical" evidence="10">
    <location>
        <begin position="127"/>
        <end position="151"/>
    </location>
</feature>
<evidence type="ECO:0000256" key="8">
    <source>
        <dbReference type="ARBA" id="ARBA00049902"/>
    </source>
</evidence>